<gene>
    <name evidence="2" type="ORF">AKAME5_001561400</name>
</gene>
<accession>A0AAD3RD51</accession>
<dbReference type="EMBL" id="BRZM01000066">
    <property type="protein sequence ID" value="GLD64051.1"/>
    <property type="molecule type" value="Genomic_DNA"/>
</dbReference>
<name>A0AAD3RD51_LATJO</name>
<protein>
    <submittedName>
        <fullName evidence="2">Nectin-4-like isoform X1</fullName>
    </submittedName>
</protein>
<evidence type="ECO:0000256" key="1">
    <source>
        <dbReference type="SAM" id="MobiDB-lite"/>
    </source>
</evidence>
<sequence length="171" mass="19395">MRNRLTAVTESTISKWGGGGRRRAFDYLGRPVYLQQLAEGWGQVLDGEMRRIDSVGDTNQETRFHPPLTCIPFHHPVHALRLWDSLSGGVVSQQMVRVHGQEIITKSPAPAYGLHLPTSNRWPRDRVDEGLRRSCQQEHPGEPGQLRPTAPRCLGGSQYRYQQTNGMFRPK</sequence>
<proteinExistence type="predicted"/>
<evidence type="ECO:0000313" key="3">
    <source>
        <dbReference type="Proteomes" id="UP001279410"/>
    </source>
</evidence>
<reference evidence="2" key="1">
    <citation type="submission" date="2022-08" db="EMBL/GenBank/DDBJ databases">
        <title>Genome sequencing of akame (Lates japonicus).</title>
        <authorList>
            <person name="Hashiguchi Y."/>
            <person name="Takahashi H."/>
        </authorList>
    </citation>
    <scope>NUCLEOTIDE SEQUENCE</scope>
    <source>
        <strain evidence="2">Kochi</strain>
    </source>
</reference>
<dbReference type="AlphaFoldDB" id="A0AAD3RD51"/>
<feature type="region of interest" description="Disordered" evidence="1">
    <location>
        <begin position="133"/>
        <end position="158"/>
    </location>
</feature>
<comment type="caution">
    <text evidence="2">The sequence shown here is derived from an EMBL/GenBank/DDBJ whole genome shotgun (WGS) entry which is preliminary data.</text>
</comment>
<keyword evidence="3" id="KW-1185">Reference proteome</keyword>
<evidence type="ECO:0000313" key="2">
    <source>
        <dbReference type="EMBL" id="GLD64051.1"/>
    </source>
</evidence>
<dbReference type="Proteomes" id="UP001279410">
    <property type="component" value="Unassembled WGS sequence"/>
</dbReference>
<organism evidence="2 3">
    <name type="scientific">Lates japonicus</name>
    <name type="common">Japanese lates</name>
    <dbReference type="NCBI Taxonomy" id="270547"/>
    <lineage>
        <taxon>Eukaryota</taxon>
        <taxon>Metazoa</taxon>
        <taxon>Chordata</taxon>
        <taxon>Craniata</taxon>
        <taxon>Vertebrata</taxon>
        <taxon>Euteleostomi</taxon>
        <taxon>Actinopterygii</taxon>
        <taxon>Neopterygii</taxon>
        <taxon>Teleostei</taxon>
        <taxon>Neoteleostei</taxon>
        <taxon>Acanthomorphata</taxon>
        <taxon>Carangaria</taxon>
        <taxon>Carangaria incertae sedis</taxon>
        <taxon>Centropomidae</taxon>
        <taxon>Lates</taxon>
    </lineage>
</organism>